<dbReference type="SUPFAM" id="SSF109998">
    <property type="entry name" value="Triger factor/SurA peptide-binding domain-like"/>
    <property type="match status" value="1"/>
</dbReference>
<dbReference type="PANTHER" id="PTHR47245:SF2">
    <property type="entry name" value="PEPTIDYL-PROLYL CIS-TRANS ISOMERASE HP_0175-RELATED"/>
    <property type="match status" value="1"/>
</dbReference>
<dbReference type="InterPro" id="IPR027304">
    <property type="entry name" value="Trigger_fact/SurA_dom_sf"/>
</dbReference>
<evidence type="ECO:0000259" key="1">
    <source>
        <dbReference type="Pfam" id="PF13145"/>
    </source>
</evidence>
<name>A0A853CEI9_9ACTN</name>
<sequence>MRTRFVRRPVVAGFLLAVAVGGLTGCRTSPTVAAYVGEETVTVSELQSAEDSRRQDDAIDAYAKDNEEAFTRQVLSVLVGKEVYAAAAEHWHVSVSDAEVSDRIDTILDGADPSALYDQAASQGLGKADVFELVREQLLRQEIARAEGLDDPLSEAALQKQYQQNRDQYKQYVFGYIAVPDQATADGVLAALTADPSSYPAVAAGYDNGVTLLQPEARPADQLPQVLAQQIAATPPGSGFTVPVQDVGVVVAFVTDVTFQAYADVKADLQDAARSQVDDAATKAVSDFRDGLDVTINPRYGVLKENRVVADDSGVVQIVSDTSSAAAPSSSTGG</sequence>
<evidence type="ECO:0000313" key="2">
    <source>
        <dbReference type="EMBL" id="NYJ06270.1"/>
    </source>
</evidence>
<organism evidence="2 3">
    <name type="scientific">Petropleomorpha daqingensis</name>
    <dbReference type="NCBI Taxonomy" id="2026353"/>
    <lineage>
        <taxon>Bacteria</taxon>
        <taxon>Bacillati</taxon>
        <taxon>Actinomycetota</taxon>
        <taxon>Actinomycetes</taxon>
        <taxon>Geodermatophilales</taxon>
        <taxon>Geodermatophilaceae</taxon>
        <taxon>Petropleomorpha</taxon>
    </lineage>
</organism>
<feature type="domain" description="PpiC" evidence="1">
    <location>
        <begin position="154"/>
        <end position="263"/>
    </location>
</feature>
<accession>A0A853CEI9</accession>
<dbReference type="RefSeq" id="WP_179717264.1">
    <property type="nucleotide sequence ID" value="NZ_JACBZT010000001.1"/>
</dbReference>
<dbReference type="Pfam" id="PF13624">
    <property type="entry name" value="SurA_N_3"/>
    <property type="match status" value="1"/>
</dbReference>
<dbReference type="Proteomes" id="UP000541969">
    <property type="component" value="Unassembled WGS sequence"/>
</dbReference>
<evidence type="ECO:0000313" key="3">
    <source>
        <dbReference type="Proteomes" id="UP000541969"/>
    </source>
</evidence>
<keyword evidence="2" id="KW-0413">Isomerase</keyword>
<comment type="caution">
    <text evidence="2">The sequence shown here is derived from an EMBL/GenBank/DDBJ whole genome shotgun (WGS) entry which is preliminary data.</text>
</comment>
<dbReference type="EMBL" id="JACBZT010000001">
    <property type="protein sequence ID" value="NYJ06270.1"/>
    <property type="molecule type" value="Genomic_DNA"/>
</dbReference>
<dbReference type="GO" id="GO:0003755">
    <property type="term" value="F:peptidyl-prolyl cis-trans isomerase activity"/>
    <property type="evidence" value="ECO:0007669"/>
    <property type="project" value="UniProtKB-EC"/>
</dbReference>
<dbReference type="EC" id="5.2.1.8" evidence="2"/>
<reference evidence="2 3" key="1">
    <citation type="submission" date="2020-07" db="EMBL/GenBank/DDBJ databases">
        <title>Sequencing the genomes of 1000 actinobacteria strains.</title>
        <authorList>
            <person name="Klenk H.-P."/>
        </authorList>
    </citation>
    <scope>NUCLEOTIDE SEQUENCE [LARGE SCALE GENOMIC DNA]</scope>
    <source>
        <strain evidence="2 3">DSM 104001</strain>
    </source>
</reference>
<gene>
    <name evidence="2" type="ORF">GGQ55_002548</name>
</gene>
<dbReference type="InterPro" id="IPR000297">
    <property type="entry name" value="PPIase_PpiC"/>
</dbReference>
<dbReference type="Pfam" id="PF13145">
    <property type="entry name" value="Rotamase_2"/>
    <property type="match status" value="1"/>
</dbReference>
<keyword evidence="3" id="KW-1185">Reference proteome</keyword>
<dbReference type="Gene3D" id="1.10.4030.10">
    <property type="entry name" value="Porin chaperone SurA, peptide-binding domain"/>
    <property type="match status" value="1"/>
</dbReference>
<dbReference type="PANTHER" id="PTHR47245">
    <property type="entry name" value="PEPTIDYLPROLYL ISOMERASE"/>
    <property type="match status" value="1"/>
</dbReference>
<dbReference type="PROSITE" id="PS51257">
    <property type="entry name" value="PROKAR_LIPOPROTEIN"/>
    <property type="match status" value="1"/>
</dbReference>
<dbReference type="InterPro" id="IPR050245">
    <property type="entry name" value="PrsA_foldase"/>
</dbReference>
<proteinExistence type="predicted"/>
<protein>
    <submittedName>
        <fullName evidence="2">Peptidyl-prolyl cis-trans isomerase SurA</fullName>
        <ecNumber evidence="2">5.2.1.8</ecNumber>
    </submittedName>
</protein>
<dbReference type="AlphaFoldDB" id="A0A853CEI9"/>